<reference evidence="2 3" key="1">
    <citation type="journal article" date="2014" name="Genome Announc.">
        <title>Draft Genome Sequences of Three Alkaliphilic Bacillus Strains, Bacillus wakoensis JCM 9140T, Bacillus akibai JCM 9157T, and Bacillus hemicellulosilyticus JCM 9152T.</title>
        <authorList>
            <person name="Yuki M."/>
            <person name="Oshima K."/>
            <person name="Suda W."/>
            <person name="Oshida Y."/>
            <person name="Kitamura K."/>
            <person name="Iida T."/>
            <person name="Hattori M."/>
            <person name="Ohkuma M."/>
        </authorList>
    </citation>
    <scope>NUCLEOTIDE SEQUENCE [LARGE SCALE GENOMIC DNA]</scope>
    <source>
        <strain evidence="2 3">JCM 9157</strain>
    </source>
</reference>
<dbReference type="AlphaFoldDB" id="W4QV46"/>
<dbReference type="Gene3D" id="3.40.710.10">
    <property type="entry name" value="DD-peptidase/beta-lactamase superfamily"/>
    <property type="match status" value="1"/>
</dbReference>
<dbReference type="STRING" id="1236973.JCM9157_3099"/>
<accession>W4QV46</accession>
<evidence type="ECO:0000259" key="1">
    <source>
        <dbReference type="Pfam" id="PF00144"/>
    </source>
</evidence>
<name>W4QV46_HALA3</name>
<dbReference type="PANTHER" id="PTHR43283:SF7">
    <property type="entry name" value="BETA-LACTAMASE-RELATED DOMAIN-CONTAINING PROTEIN"/>
    <property type="match status" value="1"/>
</dbReference>
<dbReference type="PANTHER" id="PTHR43283">
    <property type="entry name" value="BETA-LACTAMASE-RELATED"/>
    <property type="match status" value="1"/>
</dbReference>
<dbReference type="SUPFAM" id="SSF56601">
    <property type="entry name" value="beta-lactamase/transpeptidase-like"/>
    <property type="match status" value="1"/>
</dbReference>
<protein>
    <submittedName>
        <fullName evidence="2">Possible penicillin-binding protein</fullName>
    </submittedName>
</protein>
<dbReference type="RefSeq" id="WP_235715013.1">
    <property type="nucleotide sequence ID" value="NZ_BAUV01000025.1"/>
</dbReference>
<dbReference type="EMBL" id="BAUV01000025">
    <property type="protein sequence ID" value="GAE35956.1"/>
    <property type="molecule type" value="Genomic_DNA"/>
</dbReference>
<organism evidence="2 3">
    <name type="scientific">Halalkalibacter akibai (strain ATCC 43226 / DSM 21942 / CIP 109018 / JCM 9157 / 1139)</name>
    <name type="common">Bacillus akibai</name>
    <dbReference type="NCBI Taxonomy" id="1236973"/>
    <lineage>
        <taxon>Bacteria</taxon>
        <taxon>Bacillati</taxon>
        <taxon>Bacillota</taxon>
        <taxon>Bacilli</taxon>
        <taxon>Bacillales</taxon>
        <taxon>Bacillaceae</taxon>
        <taxon>Halalkalibacter</taxon>
    </lineage>
</organism>
<keyword evidence="3" id="KW-1185">Reference proteome</keyword>
<dbReference type="eggNOG" id="COG1680">
    <property type="taxonomic scope" value="Bacteria"/>
</dbReference>
<evidence type="ECO:0000313" key="2">
    <source>
        <dbReference type="EMBL" id="GAE35956.1"/>
    </source>
</evidence>
<comment type="caution">
    <text evidence="2">The sequence shown here is derived from an EMBL/GenBank/DDBJ whole genome shotgun (WGS) entry which is preliminary data.</text>
</comment>
<feature type="domain" description="Beta-lactamase-related" evidence="1">
    <location>
        <begin position="18"/>
        <end position="324"/>
    </location>
</feature>
<dbReference type="Pfam" id="PF00144">
    <property type="entry name" value="Beta-lactamase"/>
    <property type="match status" value="1"/>
</dbReference>
<sequence length="336" mass="37712">MTKSNTISEFGSVVLNVKETSEKVDCSGAAVVIIQDNKVRVEEYWGHQSKELNARPIQADTQFHVASVRKSYIGFAVAYAVHTGCIYSIDDLISKYLPHLDAPLLGETTLRHCLTHTHGLKRMDGTVVREFQPGTNWAYRNVGIELLCQLVRKTTGKTIAEILHEQVFLPFGFKETGWYGNSYEKLVDVIREPSDPHWYRSENTDGSEMNMYVSARELANWGSLHLNKAKFKGEQVISEDIINMVTSIQTPQSVEAIKPQNGFLWYVKEGPSSQSEMGDLVPKGSYQILGYTGVTLLIIPKHHLVAVRAFNSFGSPQGFDYLADVRSFGDTIMRCL</sequence>
<dbReference type="InterPro" id="IPR012338">
    <property type="entry name" value="Beta-lactam/transpept-like"/>
</dbReference>
<proteinExistence type="predicted"/>
<dbReference type="InterPro" id="IPR050789">
    <property type="entry name" value="Diverse_Enzym_Activities"/>
</dbReference>
<evidence type="ECO:0000313" key="3">
    <source>
        <dbReference type="Proteomes" id="UP000018896"/>
    </source>
</evidence>
<dbReference type="Proteomes" id="UP000018896">
    <property type="component" value="Unassembled WGS sequence"/>
</dbReference>
<gene>
    <name evidence="2" type="ORF">JCM9157_3099</name>
</gene>
<dbReference type="InterPro" id="IPR001466">
    <property type="entry name" value="Beta-lactam-related"/>
</dbReference>